<feature type="region of interest" description="Disordered" evidence="1">
    <location>
        <begin position="35"/>
        <end position="55"/>
    </location>
</feature>
<name>A0AAJ5X2M6_9CAUL</name>
<reference evidence="2" key="1">
    <citation type="submission" date="2023-03" db="EMBL/GenBank/DDBJ databases">
        <title>Andean soil-derived lignocellulolytic bacterial consortium as a source of novel taxa and putative plastic-active enzymes.</title>
        <authorList>
            <person name="Diaz-Garcia L."/>
            <person name="Chuvochina M."/>
            <person name="Feuerriegel G."/>
            <person name="Bunk B."/>
            <person name="Sproer C."/>
            <person name="Streit W.R."/>
            <person name="Rodriguez L.M."/>
            <person name="Overmann J."/>
            <person name="Jimenez D.J."/>
        </authorList>
    </citation>
    <scope>NUCLEOTIDE SEQUENCE</scope>
    <source>
        <strain evidence="2">MAG 833</strain>
    </source>
</reference>
<gene>
    <name evidence="2" type="ORF">P0Y50_04495</name>
</gene>
<evidence type="ECO:0000256" key="1">
    <source>
        <dbReference type="SAM" id="MobiDB-lite"/>
    </source>
</evidence>
<accession>A0AAJ5X2M6</accession>
<evidence type="ECO:0000313" key="2">
    <source>
        <dbReference type="EMBL" id="WEK40874.1"/>
    </source>
</evidence>
<dbReference type="EMBL" id="CP119326">
    <property type="protein sequence ID" value="WEK40874.1"/>
    <property type="molecule type" value="Genomic_DNA"/>
</dbReference>
<evidence type="ECO:0000313" key="3">
    <source>
        <dbReference type="Proteomes" id="UP001213664"/>
    </source>
</evidence>
<organism evidence="2 3">
    <name type="scientific">Candidatus Brevundimonas colombiensis</name>
    <dbReference type="NCBI Taxonomy" id="3121376"/>
    <lineage>
        <taxon>Bacteria</taxon>
        <taxon>Pseudomonadati</taxon>
        <taxon>Pseudomonadota</taxon>
        <taxon>Alphaproteobacteria</taxon>
        <taxon>Caulobacterales</taxon>
        <taxon>Caulobacteraceae</taxon>
        <taxon>Brevundimonas</taxon>
    </lineage>
</organism>
<sequence length="55" mass="6298">MTDEERDLVEQWILVFCETPPVIDAELMRRLIAEHQAGPQGAQPCRKRPSRPVIA</sequence>
<dbReference type="AlphaFoldDB" id="A0AAJ5X2M6"/>
<feature type="compositionally biased region" description="Basic residues" evidence="1">
    <location>
        <begin position="45"/>
        <end position="55"/>
    </location>
</feature>
<proteinExistence type="predicted"/>
<protein>
    <submittedName>
        <fullName evidence="2">Uncharacterized protein</fullName>
    </submittedName>
</protein>
<dbReference type="Proteomes" id="UP001213664">
    <property type="component" value="Chromosome"/>
</dbReference>